<protein>
    <submittedName>
        <fullName evidence="3">Uncharacterized protein</fullName>
    </submittedName>
</protein>
<evidence type="ECO:0000256" key="1">
    <source>
        <dbReference type="SAM" id="MobiDB-lite"/>
    </source>
</evidence>
<dbReference type="EMBL" id="FUWZ01000002">
    <property type="protein sequence ID" value="SJZ99247.1"/>
    <property type="molecule type" value="Genomic_DNA"/>
</dbReference>
<proteinExistence type="predicted"/>
<sequence length="58" mass="6350">MSWKTDFNEVSVPEKDKSPGTASQRRSGGLILLVIALLGVITSYRCLRISFPHSRGSS</sequence>
<keyword evidence="2" id="KW-0472">Membrane</keyword>
<dbReference type="STRING" id="634771.SAMN04488128_102190"/>
<evidence type="ECO:0000313" key="4">
    <source>
        <dbReference type="Proteomes" id="UP000190367"/>
    </source>
</evidence>
<dbReference type="Proteomes" id="UP000190367">
    <property type="component" value="Unassembled WGS sequence"/>
</dbReference>
<accession>A0A1T4Q6Q7</accession>
<feature type="transmembrane region" description="Helical" evidence="2">
    <location>
        <begin position="28"/>
        <end position="47"/>
    </location>
</feature>
<keyword evidence="2" id="KW-1133">Transmembrane helix</keyword>
<evidence type="ECO:0000313" key="3">
    <source>
        <dbReference type="EMBL" id="SJZ99247.1"/>
    </source>
</evidence>
<organism evidence="3 4">
    <name type="scientific">Chitinophaga eiseniae</name>
    <dbReference type="NCBI Taxonomy" id="634771"/>
    <lineage>
        <taxon>Bacteria</taxon>
        <taxon>Pseudomonadati</taxon>
        <taxon>Bacteroidota</taxon>
        <taxon>Chitinophagia</taxon>
        <taxon>Chitinophagales</taxon>
        <taxon>Chitinophagaceae</taxon>
        <taxon>Chitinophaga</taxon>
    </lineage>
</organism>
<reference evidence="4" key="1">
    <citation type="submission" date="2017-02" db="EMBL/GenBank/DDBJ databases">
        <authorList>
            <person name="Varghese N."/>
            <person name="Submissions S."/>
        </authorList>
    </citation>
    <scope>NUCLEOTIDE SEQUENCE [LARGE SCALE GENOMIC DNA]</scope>
    <source>
        <strain evidence="4">DSM 22224</strain>
    </source>
</reference>
<keyword evidence="4" id="KW-1185">Reference proteome</keyword>
<name>A0A1T4Q6Q7_9BACT</name>
<dbReference type="AlphaFoldDB" id="A0A1T4Q6Q7"/>
<evidence type="ECO:0000256" key="2">
    <source>
        <dbReference type="SAM" id="Phobius"/>
    </source>
</evidence>
<gene>
    <name evidence="3" type="ORF">SAMN04488128_102190</name>
</gene>
<feature type="region of interest" description="Disordered" evidence="1">
    <location>
        <begin position="1"/>
        <end position="25"/>
    </location>
</feature>
<keyword evidence="2" id="KW-0812">Transmembrane</keyword>